<name>A0ABY7PVG1_9ACTN</name>
<organism evidence="1 2">
    <name type="scientific">Kitasatospora cathayae</name>
    <dbReference type="NCBI Taxonomy" id="3004092"/>
    <lineage>
        <taxon>Bacteria</taxon>
        <taxon>Bacillati</taxon>
        <taxon>Actinomycetota</taxon>
        <taxon>Actinomycetes</taxon>
        <taxon>Kitasatosporales</taxon>
        <taxon>Streptomycetaceae</taxon>
        <taxon>Kitasatospora</taxon>
    </lineage>
</organism>
<evidence type="ECO:0000313" key="1">
    <source>
        <dbReference type="EMBL" id="WBP84417.1"/>
    </source>
</evidence>
<evidence type="ECO:0000313" key="2">
    <source>
        <dbReference type="Proteomes" id="UP001212821"/>
    </source>
</evidence>
<sequence>MPRPFLVRGRAVPLARYLAEEQIEGLVACSCIGNEVTIDLGDTRILVTLADVGGVVGLTFHMVQDGPAKARTWTRRLSSDTAPRELAASIARDVRTLERELAPLRRRPPEGTARRPAP</sequence>
<dbReference type="EMBL" id="CP115450">
    <property type="protein sequence ID" value="WBP84417.1"/>
    <property type="molecule type" value="Genomic_DNA"/>
</dbReference>
<gene>
    <name evidence="1" type="ORF">O1G21_00150</name>
</gene>
<protein>
    <submittedName>
        <fullName evidence="1">Uncharacterized protein</fullName>
    </submittedName>
</protein>
<dbReference type="Proteomes" id="UP001212821">
    <property type="component" value="Chromosome"/>
</dbReference>
<keyword evidence="2" id="KW-1185">Reference proteome</keyword>
<proteinExistence type="predicted"/>
<dbReference type="RefSeq" id="WP_270139617.1">
    <property type="nucleotide sequence ID" value="NZ_CP115450.1"/>
</dbReference>
<reference evidence="2" key="1">
    <citation type="submission" date="2022-12" db="EMBL/GenBank/DDBJ databases">
        <authorList>
            <person name="Mo P."/>
        </authorList>
    </citation>
    <scope>NUCLEOTIDE SEQUENCE [LARGE SCALE GENOMIC DNA]</scope>
    <source>
        <strain evidence="2">HUAS 3-15</strain>
    </source>
</reference>
<accession>A0ABY7PVG1</accession>